<feature type="transmembrane region" description="Helical" evidence="8">
    <location>
        <begin position="7"/>
        <end position="27"/>
    </location>
</feature>
<organism evidence="9 10">
    <name type="scientific">Diceros bicornis minor</name>
    <name type="common">South-central black rhinoceros</name>
    <dbReference type="NCBI Taxonomy" id="77932"/>
    <lineage>
        <taxon>Eukaryota</taxon>
        <taxon>Metazoa</taxon>
        <taxon>Chordata</taxon>
        <taxon>Craniata</taxon>
        <taxon>Vertebrata</taxon>
        <taxon>Euteleostomi</taxon>
        <taxon>Mammalia</taxon>
        <taxon>Eutheria</taxon>
        <taxon>Laurasiatheria</taxon>
        <taxon>Perissodactyla</taxon>
        <taxon>Rhinocerotidae</taxon>
        <taxon>Diceros</taxon>
    </lineage>
</organism>
<keyword evidence="4" id="KW-0552">Olfaction</keyword>
<name>A0A7J7ESB9_DICBM</name>
<dbReference type="GO" id="GO:0007186">
    <property type="term" value="P:G protein-coupled receptor signaling pathway"/>
    <property type="evidence" value="ECO:0007669"/>
    <property type="project" value="InterPro"/>
</dbReference>
<comment type="subcellular location">
    <subcellularLocation>
        <location evidence="1">Membrane</location>
        <topology evidence="1">Multi-pass membrane protein</topology>
    </subcellularLocation>
</comment>
<dbReference type="AlphaFoldDB" id="A0A7J7ESB9"/>
<keyword evidence="10" id="KW-1185">Reference proteome</keyword>
<comment type="caution">
    <text evidence="9">The sequence shown here is derived from an EMBL/GenBank/DDBJ whole genome shotgun (WGS) entry which is preliminary data.</text>
</comment>
<keyword evidence="5 8" id="KW-1133">Transmembrane helix</keyword>
<dbReference type="GO" id="GO:0005886">
    <property type="term" value="C:plasma membrane"/>
    <property type="evidence" value="ECO:0007669"/>
    <property type="project" value="TreeGrafter"/>
</dbReference>
<evidence type="ECO:0000256" key="7">
    <source>
        <dbReference type="ARBA" id="ARBA00023224"/>
    </source>
</evidence>
<dbReference type="InterPro" id="IPR050402">
    <property type="entry name" value="OR51/52/56-like"/>
</dbReference>
<keyword evidence="7" id="KW-0807">Transducer</keyword>
<evidence type="ECO:0008006" key="11">
    <source>
        <dbReference type="Google" id="ProtNLM"/>
    </source>
</evidence>
<evidence type="ECO:0000313" key="9">
    <source>
        <dbReference type="EMBL" id="KAF5918682.1"/>
    </source>
</evidence>
<evidence type="ECO:0000256" key="4">
    <source>
        <dbReference type="ARBA" id="ARBA00022725"/>
    </source>
</evidence>
<proteinExistence type="predicted"/>
<keyword evidence="2" id="KW-0716">Sensory transduction</keyword>
<dbReference type="GO" id="GO:0004984">
    <property type="term" value="F:olfactory receptor activity"/>
    <property type="evidence" value="ECO:0007669"/>
    <property type="project" value="InterPro"/>
</dbReference>
<dbReference type="SUPFAM" id="SSF81321">
    <property type="entry name" value="Family A G protein-coupled receptor-like"/>
    <property type="match status" value="1"/>
</dbReference>
<evidence type="ECO:0000256" key="5">
    <source>
        <dbReference type="ARBA" id="ARBA00022989"/>
    </source>
</evidence>
<feature type="transmembrane region" description="Helical" evidence="8">
    <location>
        <begin position="60"/>
        <end position="81"/>
    </location>
</feature>
<protein>
    <recommendedName>
        <fullName evidence="11">G-protein coupled receptors family 1 profile domain-containing protein</fullName>
    </recommendedName>
</protein>
<gene>
    <name evidence="9" type="ORF">HPG69_005718</name>
</gene>
<evidence type="ECO:0000256" key="8">
    <source>
        <dbReference type="SAM" id="Phobius"/>
    </source>
</evidence>
<keyword evidence="6 8" id="KW-0472">Membrane</keyword>
<evidence type="ECO:0000256" key="2">
    <source>
        <dbReference type="ARBA" id="ARBA00022606"/>
    </source>
</evidence>
<dbReference type="PANTHER" id="PTHR26450">
    <property type="entry name" value="OLFACTORY RECEPTOR 56B1-RELATED"/>
    <property type="match status" value="1"/>
</dbReference>
<evidence type="ECO:0000256" key="6">
    <source>
        <dbReference type="ARBA" id="ARBA00023136"/>
    </source>
</evidence>
<dbReference type="InterPro" id="IPR000725">
    <property type="entry name" value="Olfact_rcpt"/>
</dbReference>
<reference evidence="9 10" key="1">
    <citation type="journal article" date="2020" name="Mol. Biol. Evol.">
        <title>Interspecific Gene Flow and the Evolution of Specialization in Black and White Rhinoceros.</title>
        <authorList>
            <person name="Moodley Y."/>
            <person name="Westbury M.V."/>
            <person name="Russo I.M."/>
            <person name="Gopalakrishnan S."/>
            <person name="Rakotoarivelo A."/>
            <person name="Olsen R.A."/>
            <person name="Prost S."/>
            <person name="Tunstall T."/>
            <person name="Ryder O.A."/>
            <person name="Dalen L."/>
            <person name="Bruford M.W."/>
        </authorList>
    </citation>
    <scope>NUCLEOTIDE SEQUENCE [LARGE SCALE GENOMIC DNA]</scope>
    <source>
        <strain evidence="9">SBR-YM</strain>
        <tissue evidence="9">Skin</tissue>
    </source>
</reference>
<evidence type="ECO:0000256" key="1">
    <source>
        <dbReference type="ARBA" id="ARBA00004141"/>
    </source>
</evidence>
<dbReference type="PANTHER" id="PTHR26450:SF20">
    <property type="entry name" value="OLFACTORY RECEPTOR"/>
    <property type="match status" value="1"/>
</dbReference>
<evidence type="ECO:0000256" key="3">
    <source>
        <dbReference type="ARBA" id="ARBA00022692"/>
    </source>
</evidence>
<dbReference type="Pfam" id="PF13853">
    <property type="entry name" value="7tm_4"/>
    <property type="match status" value="1"/>
</dbReference>
<sequence length="143" mass="16613">MVSAFDLDSVLIFLSYVVILCSVLAIASQEERLKTLNTYVSHLSTDCVHGSSIGKHAPKYVHMFMSLVYLFVPLMLNPIIYSIKTKEMSKRYTICYWYSEQRENSVERQMYNSCDQFFTSEKSKSIPESYNWNIYACHEDSAN</sequence>
<keyword evidence="3 8" id="KW-0812">Transmembrane</keyword>
<dbReference type="EMBL" id="JACDTQ010002427">
    <property type="protein sequence ID" value="KAF5918682.1"/>
    <property type="molecule type" value="Genomic_DNA"/>
</dbReference>
<accession>A0A7J7ESB9</accession>
<dbReference type="Proteomes" id="UP000551758">
    <property type="component" value="Unassembled WGS sequence"/>
</dbReference>
<evidence type="ECO:0000313" key="10">
    <source>
        <dbReference type="Proteomes" id="UP000551758"/>
    </source>
</evidence>